<feature type="region of interest" description="Disordered" evidence="2">
    <location>
        <begin position="203"/>
        <end position="222"/>
    </location>
</feature>
<dbReference type="HOGENOM" id="CLU_602674_0_0_1"/>
<feature type="compositionally biased region" description="Basic and acidic residues" evidence="2">
    <location>
        <begin position="204"/>
        <end position="221"/>
    </location>
</feature>
<feature type="compositionally biased region" description="Basic and acidic residues" evidence="2">
    <location>
        <begin position="174"/>
        <end position="189"/>
    </location>
</feature>
<gene>
    <name evidence="3" type="ORF">CTRG_01488</name>
</gene>
<keyword evidence="4" id="KW-1185">Reference proteome</keyword>
<evidence type="ECO:0000256" key="2">
    <source>
        <dbReference type="SAM" id="MobiDB-lite"/>
    </source>
</evidence>
<reference evidence="3 4" key="1">
    <citation type="journal article" date="2009" name="Nature">
        <title>Evolution of pathogenicity and sexual reproduction in eight Candida genomes.</title>
        <authorList>
            <person name="Butler G."/>
            <person name="Rasmussen M.D."/>
            <person name="Lin M.F."/>
            <person name="Santos M.A."/>
            <person name="Sakthikumar S."/>
            <person name="Munro C.A."/>
            <person name="Rheinbay E."/>
            <person name="Grabherr M."/>
            <person name="Forche A."/>
            <person name="Reedy J.L."/>
            <person name="Agrafioti I."/>
            <person name="Arnaud M.B."/>
            <person name="Bates S."/>
            <person name="Brown A.J."/>
            <person name="Brunke S."/>
            <person name="Costanzo M.C."/>
            <person name="Fitzpatrick D.A."/>
            <person name="de Groot P.W."/>
            <person name="Harris D."/>
            <person name="Hoyer L.L."/>
            <person name="Hube B."/>
            <person name="Klis F.M."/>
            <person name="Kodira C."/>
            <person name="Lennard N."/>
            <person name="Logue M.E."/>
            <person name="Martin R."/>
            <person name="Neiman A.M."/>
            <person name="Nikolaou E."/>
            <person name="Quail M.A."/>
            <person name="Quinn J."/>
            <person name="Santos M.C."/>
            <person name="Schmitzberger F.F."/>
            <person name="Sherlock G."/>
            <person name="Shah P."/>
            <person name="Silverstein K.A."/>
            <person name="Skrzypek M.S."/>
            <person name="Soll D."/>
            <person name="Staggs R."/>
            <person name="Stansfield I."/>
            <person name="Stumpf M.P."/>
            <person name="Sudbery P.E."/>
            <person name="Srikantha T."/>
            <person name="Zeng Q."/>
            <person name="Berman J."/>
            <person name="Berriman M."/>
            <person name="Heitman J."/>
            <person name="Gow N.A."/>
            <person name="Lorenz M.C."/>
            <person name="Birren B.W."/>
            <person name="Kellis M."/>
            <person name="Cuomo C.A."/>
        </authorList>
    </citation>
    <scope>NUCLEOTIDE SEQUENCE [LARGE SCALE GENOMIC DNA]</scope>
    <source>
        <strain evidence="4">ATCC MYA-3404 / T1</strain>
    </source>
</reference>
<feature type="coiled-coil region" evidence="1">
    <location>
        <begin position="59"/>
        <end position="100"/>
    </location>
</feature>
<evidence type="ECO:0000313" key="3">
    <source>
        <dbReference type="EMBL" id="EER34627.1"/>
    </source>
</evidence>
<feature type="region of interest" description="Disordered" evidence="2">
    <location>
        <begin position="230"/>
        <end position="314"/>
    </location>
</feature>
<feature type="region of interest" description="Disordered" evidence="2">
    <location>
        <begin position="1"/>
        <end position="47"/>
    </location>
</feature>
<feature type="region of interest" description="Disordered" evidence="2">
    <location>
        <begin position="133"/>
        <end position="155"/>
    </location>
</feature>
<evidence type="ECO:0000313" key="4">
    <source>
        <dbReference type="Proteomes" id="UP000002037"/>
    </source>
</evidence>
<name>C5M6K7_CANTT</name>
<feature type="compositionally biased region" description="Basic and acidic residues" evidence="2">
    <location>
        <begin position="236"/>
        <end position="247"/>
    </location>
</feature>
<dbReference type="AlphaFoldDB" id="C5M6K7"/>
<dbReference type="KEGG" id="ctp:CTRG_01488"/>
<dbReference type="VEuPathDB" id="FungiDB:CTRG_01488"/>
<feature type="region of interest" description="Disordered" evidence="2">
    <location>
        <begin position="170"/>
        <end position="196"/>
    </location>
</feature>
<dbReference type="EMBL" id="GG692396">
    <property type="protein sequence ID" value="EER34627.1"/>
    <property type="molecule type" value="Genomic_DNA"/>
</dbReference>
<dbReference type="RefSeq" id="XP_002547182.1">
    <property type="nucleotide sequence ID" value="XM_002547136.1"/>
</dbReference>
<feature type="region of interest" description="Disordered" evidence="2">
    <location>
        <begin position="334"/>
        <end position="395"/>
    </location>
</feature>
<feature type="compositionally biased region" description="Basic and acidic residues" evidence="2">
    <location>
        <begin position="342"/>
        <end position="353"/>
    </location>
</feature>
<dbReference type="Proteomes" id="UP000002037">
    <property type="component" value="Unassembled WGS sequence"/>
</dbReference>
<sequence length="411" mass="46217">MARKSEILPTDSISRRSTFHISRPSSSSSSSSTTTTTDTASSIKSTNEESLIQTLREQNRILAQRNAIYSAKITELENKLDDSNSQINKLKDTVNSLINSMELKINNDFQDSLRFIQNLRSEHRLEFQDSSFGNRVSVSSGNSRRSTSSGGAMLSSSRFSIESTKSFELPQYFKRKDQDDDDDSGKNDQKSNNGDVSTILELSESSHNEEEQNKVVEEVSHKNPIVNYSYSSFTETSKEDDKQEKSKRSQRKATFSQPPSLPPPSQLSSSEDIQSIESLVKSPTPELKQEPVDSPPRRPTRARKEVSYKPLSLNAKMRRESVKMLDAVGENVLINYSVKKSNQKDTNDNESKSTKRKPLKNITNSNNASKKRKSLATTPTPNLSSNSDLSVFDFDEIDVKPKRTRRYTTIG</sequence>
<dbReference type="GeneID" id="8301376"/>
<dbReference type="OrthoDB" id="5394106at2759"/>
<dbReference type="eggNOG" id="ENOG502RQ5G">
    <property type="taxonomic scope" value="Eukaryota"/>
</dbReference>
<protein>
    <recommendedName>
        <fullName evidence="5">Shugoshin N-terminal coiled-coil domain-containing protein</fullName>
    </recommendedName>
</protein>
<evidence type="ECO:0008006" key="5">
    <source>
        <dbReference type="Google" id="ProtNLM"/>
    </source>
</evidence>
<keyword evidence="1" id="KW-0175">Coiled coil</keyword>
<accession>C5M6K7</accession>
<feature type="compositionally biased region" description="Low complexity" evidence="2">
    <location>
        <begin position="19"/>
        <end position="45"/>
    </location>
</feature>
<organism evidence="3 4">
    <name type="scientific">Candida tropicalis (strain ATCC MYA-3404 / T1)</name>
    <name type="common">Yeast</name>
    <dbReference type="NCBI Taxonomy" id="294747"/>
    <lineage>
        <taxon>Eukaryota</taxon>
        <taxon>Fungi</taxon>
        <taxon>Dikarya</taxon>
        <taxon>Ascomycota</taxon>
        <taxon>Saccharomycotina</taxon>
        <taxon>Pichiomycetes</taxon>
        <taxon>Debaryomycetaceae</taxon>
        <taxon>Candida/Lodderomyces clade</taxon>
        <taxon>Candida</taxon>
    </lineage>
</organism>
<evidence type="ECO:0000256" key="1">
    <source>
        <dbReference type="SAM" id="Coils"/>
    </source>
</evidence>
<feature type="compositionally biased region" description="Polar residues" evidence="2">
    <location>
        <begin position="375"/>
        <end position="389"/>
    </location>
</feature>
<proteinExistence type="predicted"/>
<dbReference type="STRING" id="294747.C5M6K7"/>